<keyword evidence="1" id="KW-0175">Coiled coil</keyword>
<keyword evidence="2" id="KW-0812">Transmembrane</keyword>
<evidence type="ECO:0000256" key="2">
    <source>
        <dbReference type="SAM" id="Phobius"/>
    </source>
</evidence>
<keyword evidence="2" id="KW-1133">Transmembrane helix</keyword>
<dbReference type="EMBL" id="CP036261">
    <property type="protein sequence ID" value="QDS90660.1"/>
    <property type="molecule type" value="Genomic_DNA"/>
</dbReference>
<gene>
    <name evidence="3" type="ORF">EC9_48740</name>
</gene>
<organism evidence="3 4">
    <name type="scientific">Rosistilla ulvae</name>
    <dbReference type="NCBI Taxonomy" id="1930277"/>
    <lineage>
        <taxon>Bacteria</taxon>
        <taxon>Pseudomonadati</taxon>
        <taxon>Planctomycetota</taxon>
        <taxon>Planctomycetia</taxon>
        <taxon>Pirellulales</taxon>
        <taxon>Pirellulaceae</taxon>
        <taxon>Rosistilla</taxon>
    </lineage>
</organism>
<name>A0A517M701_9BACT</name>
<proteinExistence type="predicted"/>
<protein>
    <submittedName>
        <fullName evidence="3">Uncharacterized protein</fullName>
    </submittedName>
</protein>
<keyword evidence="4" id="KW-1185">Reference proteome</keyword>
<dbReference type="Proteomes" id="UP000319557">
    <property type="component" value="Chromosome"/>
</dbReference>
<accession>A0A517M701</accession>
<dbReference type="AlphaFoldDB" id="A0A517M701"/>
<evidence type="ECO:0000313" key="4">
    <source>
        <dbReference type="Proteomes" id="UP000319557"/>
    </source>
</evidence>
<keyword evidence="2" id="KW-0472">Membrane</keyword>
<reference evidence="3 4" key="1">
    <citation type="submission" date="2019-02" db="EMBL/GenBank/DDBJ databases">
        <title>Deep-cultivation of Planctomycetes and their phenomic and genomic characterization uncovers novel biology.</title>
        <authorList>
            <person name="Wiegand S."/>
            <person name="Jogler M."/>
            <person name="Boedeker C."/>
            <person name="Pinto D."/>
            <person name="Vollmers J."/>
            <person name="Rivas-Marin E."/>
            <person name="Kohn T."/>
            <person name="Peeters S.H."/>
            <person name="Heuer A."/>
            <person name="Rast P."/>
            <person name="Oberbeckmann S."/>
            <person name="Bunk B."/>
            <person name="Jeske O."/>
            <person name="Meyerdierks A."/>
            <person name="Storesund J.E."/>
            <person name="Kallscheuer N."/>
            <person name="Luecker S."/>
            <person name="Lage O.M."/>
            <person name="Pohl T."/>
            <person name="Merkel B.J."/>
            <person name="Hornburger P."/>
            <person name="Mueller R.-W."/>
            <person name="Bruemmer F."/>
            <person name="Labrenz M."/>
            <person name="Spormann A.M."/>
            <person name="Op den Camp H."/>
            <person name="Overmann J."/>
            <person name="Amann R."/>
            <person name="Jetten M.S.M."/>
            <person name="Mascher T."/>
            <person name="Medema M.H."/>
            <person name="Devos D.P."/>
            <person name="Kaster A.-K."/>
            <person name="Ovreas L."/>
            <person name="Rohde M."/>
            <person name="Galperin M.Y."/>
            <person name="Jogler C."/>
        </authorList>
    </citation>
    <scope>NUCLEOTIDE SEQUENCE [LARGE SCALE GENOMIC DNA]</scope>
    <source>
        <strain evidence="3 4">EC9</strain>
    </source>
</reference>
<sequence>MKSLSERYSGSQSNVYETFADLIFCALIVLVLFVLTLAVEVSQRVRAKIPEVAEVTVVEDIHQLSVDEVAELSEKLQKQRAEMNAQREQMLRQQEQIETLRANASKQADAVASKMAALDGEQRFTGATEPASVLLAYEYEREKLVFIRRKEFDHATTRRGGETTVEFLTRQVREMVDLALASRKQRFYTIEEANAIYAAFSEYQQINPSDDSYSISSERIGVIYASKLSGYIAGDKTLSDSAVAVIERVINSNFDQTSGESDAMYPAATVIVGDQQLMLNGVALTAKDFKDILLAFGGRGVMLDFEGYTGKAPDWLVKQVLEPTGYIGKTPKLPGS</sequence>
<dbReference type="KEGG" id="ruv:EC9_48740"/>
<feature type="transmembrane region" description="Helical" evidence="2">
    <location>
        <begin position="20"/>
        <end position="39"/>
    </location>
</feature>
<evidence type="ECO:0000313" key="3">
    <source>
        <dbReference type="EMBL" id="QDS90660.1"/>
    </source>
</evidence>
<evidence type="ECO:0000256" key="1">
    <source>
        <dbReference type="SAM" id="Coils"/>
    </source>
</evidence>
<feature type="coiled-coil region" evidence="1">
    <location>
        <begin position="62"/>
        <end position="103"/>
    </location>
</feature>